<feature type="compositionally biased region" description="Polar residues" evidence="1">
    <location>
        <begin position="543"/>
        <end position="553"/>
    </location>
</feature>
<feature type="compositionally biased region" description="Polar residues" evidence="1">
    <location>
        <begin position="247"/>
        <end position="261"/>
    </location>
</feature>
<sequence>MAENKYVVVLAPNGRRQTVKVTPNTTILQVLEEVCRKQGLNQEEYDIKHHNHVLDTTSIIRFSGLPNNAQLEMVAAQKMREETAVVVGLQLESGDRLLGDFLPTESLWNVIKKLCPSEADLDSHPVIIYMRREVSGVKALEGTTLRSLGLTGGRAMLRFVHRTPEELHHQANVSGPLPKKSVSNVPQEHEPESNDPPEHASSRKSSLLDPGHSSVAGSDLLQSSTFACIPVLPSSGASGSAVDIHGNGNQNPNSSTAVPTGSISSPLSVSKVSAQQKEGMDIDSLESVSVERNELAAGSSKATIAPLPECKESNEEVILLGERNAIAFSLEMAHAVPFEDLPDDFFELTLEDARAIYRDLKRRRDEMEEAPFVTNAQRSLEESKRVLSQLNQYRQTVIRIHFPDRTVLQGTFFPLETIKAVMNFIRGHLENPDIEFHLYTTPPKNILTPEMRLIEAGCVPNTIVHFGTKNHASFDSKTYLREAILTQFTSPSAATLAACQSRAIEPGVPAASFSTPAHLSQSGSISHLEGKTSEVEQPMNIDSGPSSSIQVPQRENGAPSNKIPKWFKSTK</sequence>
<dbReference type="PROSITE" id="PS50898">
    <property type="entry name" value="RBD"/>
    <property type="match status" value="1"/>
</dbReference>
<evidence type="ECO:0000313" key="4">
    <source>
        <dbReference type="EMBL" id="PNF41430.1"/>
    </source>
</evidence>
<dbReference type="Gene3D" id="3.10.20.90">
    <property type="entry name" value="Phosphatidylinositol 3-kinase Catalytic Subunit, Chain A, domain 1"/>
    <property type="match status" value="2"/>
</dbReference>
<dbReference type="CDD" id="cd16118">
    <property type="entry name" value="UBX2_UBXN9"/>
    <property type="match status" value="1"/>
</dbReference>
<dbReference type="PANTHER" id="PTHR46467:SF1">
    <property type="entry name" value="TETHER CONTAINING UBX DOMAIN FOR GLUT4"/>
    <property type="match status" value="1"/>
</dbReference>
<feature type="domain" description="UBX" evidence="2">
    <location>
        <begin position="391"/>
        <end position="466"/>
    </location>
</feature>
<dbReference type="InterPro" id="IPR059238">
    <property type="entry name" value="UBX1_UBXN9"/>
</dbReference>
<accession>A0A2J7RKS5</accession>
<evidence type="ECO:0000256" key="1">
    <source>
        <dbReference type="SAM" id="MobiDB-lite"/>
    </source>
</evidence>
<protein>
    <submittedName>
        <fullName evidence="4">Tether containing UBX domain for GLUT4</fullName>
    </submittedName>
</protein>
<keyword evidence="5" id="KW-1185">Reference proteome</keyword>
<dbReference type="GO" id="GO:0005737">
    <property type="term" value="C:cytoplasm"/>
    <property type="evidence" value="ECO:0007669"/>
    <property type="project" value="TreeGrafter"/>
</dbReference>
<dbReference type="GO" id="GO:0012506">
    <property type="term" value="C:vesicle membrane"/>
    <property type="evidence" value="ECO:0007669"/>
    <property type="project" value="TreeGrafter"/>
</dbReference>
<dbReference type="InterPro" id="IPR003116">
    <property type="entry name" value="RBD_dom"/>
</dbReference>
<dbReference type="FunFam" id="3.10.20.90:FF:000204">
    <property type="entry name" value="tether containing UBX domain for GLUT4"/>
    <property type="match status" value="1"/>
</dbReference>
<dbReference type="FunCoup" id="A0A2J7RKS5">
    <property type="interactions" value="902"/>
</dbReference>
<proteinExistence type="predicted"/>
<dbReference type="Pfam" id="PF00789">
    <property type="entry name" value="UBX"/>
    <property type="match status" value="1"/>
</dbReference>
<evidence type="ECO:0000259" key="2">
    <source>
        <dbReference type="PROSITE" id="PS50033"/>
    </source>
</evidence>
<dbReference type="AlphaFoldDB" id="A0A2J7RKS5"/>
<reference evidence="4 5" key="1">
    <citation type="submission" date="2017-12" db="EMBL/GenBank/DDBJ databases">
        <title>Hemimetabolous genomes reveal molecular basis of termite eusociality.</title>
        <authorList>
            <person name="Harrison M.C."/>
            <person name="Jongepier E."/>
            <person name="Robertson H.M."/>
            <person name="Arning N."/>
            <person name="Bitard-Feildel T."/>
            <person name="Chao H."/>
            <person name="Childers C.P."/>
            <person name="Dinh H."/>
            <person name="Doddapaneni H."/>
            <person name="Dugan S."/>
            <person name="Gowin J."/>
            <person name="Greiner C."/>
            <person name="Han Y."/>
            <person name="Hu H."/>
            <person name="Hughes D.S.T."/>
            <person name="Huylmans A.-K."/>
            <person name="Kemena C."/>
            <person name="Kremer L.P.M."/>
            <person name="Lee S.L."/>
            <person name="Lopez-Ezquerra A."/>
            <person name="Mallet L."/>
            <person name="Monroy-Kuhn J.M."/>
            <person name="Moser A."/>
            <person name="Murali S.C."/>
            <person name="Muzny D.M."/>
            <person name="Otani S."/>
            <person name="Piulachs M.-D."/>
            <person name="Poelchau M."/>
            <person name="Qu J."/>
            <person name="Schaub F."/>
            <person name="Wada-Katsumata A."/>
            <person name="Worley K.C."/>
            <person name="Xie Q."/>
            <person name="Ylla G."/>
            <person name="Poulsen M."/>
            <person name="Gibbs R.A."/>
            <person name="Schal C."/>
            <person name="Richards S."/>
            <person name="Belles X."/>
            <person name="Korb J."/>
            <person name="Bornberg-Bauer E."/>
        </authorList>
    </citation>
    <scope>NUCLEOTIDE SEQUENCE [LARGE SCALE GENOMIC DNA]</scope>
    <source>
        <tissue evidence="4">Whole body</tissue>
    </source>
</reference>
<dbReference type="GO" id="GO:0042593">
    <property type="term" value="P:glucose homeostasis"/>
    <property type="evidence" value="ECO:0007669"/>
    <property type="project" value="TreeGrafter"/>
</dbReference>
<feature type="region of interest" description="Disordered" evidence="1">
    <location>
        <begin position="167"/>
        <end position="216"/>
    </location>
</feature>
<gene>
    <name evidence="4" type="ORF">B7P43_G13793</name>
</gene>
<dbReference type="STRING" id="105785.A0A2J7RKS5"/>
<dbReference type="EMBL" id="NEVH01002708">
    <property type="protein sequence ID" value="PNF41430.1"/>
    <property type="molecule type" value="Genomic_DNA"/>
</dbReference>
<dbReference type="GO" id="GO:0005634">
    <property type="term" value="C:nucleus"/>
    <property type="evidence" value="ECO:0007669"/>
    <property type="project" value="TreeGrafter"/>
</dbReference>
<dbReference type="PANTHER" id="PTHR46467">
    <property type="entry name" value="TETHER CONTAINING UBX DOMAIN FOR GLUT4"/>
    <property type="match status" value="1"/>
</dbReference>
<dbReference type="Pfam" id="PF11470">
    <property type="entry name" value="TUG-UBL1"/>
    <property type="match status" value="1"/>
</dbReference>
<feature type="domain" description="RBD" evidence="3">
    <location>
        <begin position="5"/>
        <end position="74"/>
    </location>
</feature>
<dbReference type="SUPFAM" id="SSF54236">
    <property type="entry name" value="Ubiquitin-like"/>
    <property type="match status" value="2"/>
</dbReference>
<feature type="region of interest" description="Disordered" evidence="1">
    <location>
        <begin position="513"/>
        <end position="571"/>
    </location>
</feature>
<evidence type="ECO:0000313" key="5">
    <source>
        <dbReference type="Proteomes" id="UP000235965"/>
    </source>
</evidence>
<dbReference type="PROSITE" id="PS50033">
    <property type="entry name" value="UBX"/>
    <property type="match status" value="1"/>
</dbReference>
<evidence type="ECO:0000259" key="3">
    <source>
        <dbReference type="PROSITE" id="PS50898"/>
    </source>
</evidence>
<dbReference type="InterPro" id="IPR029071">
    <property type="entry name" value="Ubiquitin-like_domsf"/>
</dbReference>
<dbReference type="OrthoDB" id="440781at2759"/>
<dbReference type="Proteomes" id="UP000235965">
    <property type="component" value="Unassembled WGS sequence"/>
</dbReference>
<dbReference type="GO" id="GO:0007165">
    <property type="term" value="P:signal transduction"/>
    <property type="evidence" value="ECO:0007669"/>
    <property type="project" value="InterPro"/>
</dbReference>
<dbReference type="InterPro" id="IPR021569">
    <property type="entry name" value="TUG-UBL1"/>
</dbReference>
<dbReference type="InterPro" id="IPR001012">
    <property type="entry name" value="UBX_dom"/>
</dbReference>
<dbReference type="InParanoid" id="A0A2J7RKS5"/>
<dbReference type="GO" id="GO:0006886">
    <property type="term" value="P:intracellular protein transport"/>
    <property type="evidence" value="ECO:0007669"/>
    <property type="project" value="TreeGrafter"/>
</dbReference>
<comment type="caution">
    <text evidence="4">The sequence shown here is derived from an EMBL/GenBank/DDBJ whole genome shotgun (WGS) entry which is preliminary data.</text>
</comment>
<feature type="region of interest" description="Disordered" evidence="1">
    <location>
        <begin position="238"/>
        <end position="270"/>
    </location>
</feature>
<organism evidence="4 5">
    <name type="scientific">Cryptotermes secundus</name>
    <dbReference type="NCBI Taxonomy" id="105785"/>
    <lineage>
        <taxon>Eukaryota</taxon>
        <taxon>Metazoa</taxon>
        <taxon>Ecdysozoa</taxon>
        <taxon>Arthropoda</taxon>
        <taxon>Hexapoda</taxon>
        <taxon>Insecta</taxon>
        <taxon>Pterygota</taxon>
        <taxon>Neoptera</taxon>
        <taxon>Polyneoptera</taxon>
        <taxon>Dictyoptera</taxon>
        <taxon>Blattodea</taxon>
        <taxon>Blattoidea</taxon>
        <taxon>Termitoidae</taxon>
        <taxon>Kalotermitidae</taxon>
        <taxon>Cryptotermitinae</taxon>
        <taxon>Cryptotermes</taxon>
    </lineage>
</organism>
<feature type="compositionally biased region" description="Basic and acidic residues" evidence="1">
    <location>
        <begin position="187"/>
        <end position="201"/>
    </location>
</feature>
<name>A0A2J7RKS5_9NEOP</name>
<dbReference type="CDD" id="cd16105">
    <property type="entry name" value="Ubl_ASPSCR1_like"/>
    <property type="match status" value="1"/>
</dbReference>
<feature type="compositionally biased region" description="Polar residues" evidence="1">
    <location>
        <begin position="513"/>
        <end position="525"/>
    </location>
</feature>
<dbReference type="CDD" id="cd17075">
    <property type="entry name" value="UBX1_UBXN9"/>
    <property type="match status" value="1"/>
</dbReference>